<accession>A0A7I8L311</accession>
<dbReference type="InterPro" id="IPR044839">
    <property type="entry name" value="NDR1-like"/>
</dbReference>
<reference evidence="7" key="1">
    <citation type="submission" date="2020-02" db="EMBL/GenBank/DDBJ databases">
        <authorList>
            <person name="Scholz U."/>
            <person name="Mascher M."/>
            <person name="Fiebig A."/>
        </authorList>
    </citation>
    <scope>NUCLEOTIDE SEQUENCE</scope>
</reference>
<dbReference type="AlphaFoldDB" id="A0A7I8L311"/>
<evidence type="ECO:0000313" key="7">
    <source>
        <dbReference type="EMBL" id="CAA7404439.1"/>
    </source>
</evidence>
<dbReference type="EMBL" id="LR746274">
    <property type="protein sequence ID" value="CAA7404439.1"/>
    <property type="molecule type" value="Genomic_DNA"/>
</dbReference>
<dbReference type="Pfam" id="PF03168">
    <property type="entry name" value="LEA_2"/>
    <property type="match status" value="1"/>
</dbReference>
<evidence type="ECO:0000256" key="3">
    <source>
        <dbReference type="ARBA" id="ARBA00022989"/>
    </source>
</evidence>
<evidence type="ECO:0000256" key="4">
    <source>
        <dbReference type="ARBA" id="ARBA00023136"/>
    </source>
</evidence>
<feature type="domain" description="Late embryogenesis abundant protein LEA-2 subgroup" evidence="6">
    <location>
        <begin position="79"/>
        <end position="181"/>
    </location>
</feature>
<dbReference type="OrthoDB" id="1426517at2759"/>
<evidence type="ECO:0000256" key="1">
    <source>
        <dbReference type="ARBA" id="ARBA00004167"/>
    </source>
</evidence>
<gene>
    <name evidence="7" type="ORF">SI8410_11015117</name>
</gene>
<evidence type="ECO:0000256" key="5">
    <source>
        <dbReference type="SAM" id="Phobius"/>
    </source>
</evidence>
<dbReference type="Proteomes" id="UP000663760">
    <property type="component" value="Chromosome 11"/>
</dbReference>
<keyword evidence="8" id="KW-1185">Reference proteome</keyword>
<keyword evidence="4 5" id="KW-0472">Membrane</keyword>
<sequence length="216" mass="24470">MSDKKHKERKLQLKWLTLYWRIVWGLVLLVFLVLLTVLIVWLVLRPTKPKFYLQDASVTFFNASSEFPNLISVSIQVVISTRNPNGRVGVYYDRLDVYAAYMSQQITPATPLPPTYQGHKDVLLWSPFLCGVNVPIAPYLAASLAQDKSDGLLILRVKILGRVRWKVGSWTSNRYRLTVDCPALLSFSGDRAVSGNGYYPSPLIRFQRTSSCSVSV</sequence>
<evidence type="ECO:0000256" key="2">
    <source>
        <dbReference type="ARBA" id="ARBA00022692"/>
    </source>
</evidence>
<dbReference type="GO" id="GO:0005886">
    <property type="term" value="C:plasma membrane"/>
    <property type="evidence" value="ECO:0007669"/>
    <property type="project" value="TreeGrafter"/>
</dbReference>
<dbReference type="GO" id="GO:0098542">
    <property type="term" value="P:defense response to other organism"/>
    <property type="evidence" value="ECO:0007669"/>
    <property type="project" value="InterPro"/>
</dbReference>
<dbReference type="GO" id="GO:0009506">
    <property type="term" value="C:plasmodesma"/>
    <property type="evidence" value="ECO:0007669"/>
    <property type="project" value="TreeGrafter"/>
</dbReference>
<comment type="subcellular location">
    <subcellularLocation>
        <location evidence="1">Membrane</location>
        <topology evidence="1">Single-pass membrane protein</topology>
    </subcellularLocation>
</comment>
<organism evidence="7 8">
    <name type="scientific">Spirodela intermedia</name>
    <name type="common">Intermediate duckweed</name>
    <dbReference type="NCBI Taxonomy" id="51605"/>
    <lineage>
        <taxon>Eukaryota</taxon>
        <taxon>Viridiplantae</taxon>
        <taxon>Streptophyta</taxon>
        <taxon>Embryophyta</taxon>
        <taxon>Tracheophyta</taxon>
        <taxon>Spermatophyta</taxon>
        <taxon>Magnoliopsida</taxon>
        <taxon>Liliopsida</taxon>
        <taxon>Araceae</taxon>
        <taxon>Lemnoideae</taxon>
        <taxon>Spirodela</taxon>
    </lineage>
</organism>
<dbReference type="PANTHER" id="PTHR31415:SF166">
    <property type="entry name" value="LATE EMBRYOGENESIS ABUNDANT (LEA) HYDROXYPROLINE-RICH GLYCOPROTEIN FAMILY"/>
    <property type="match status" value="1"/>
</dbReference>
<protein>
    <recommendedName>
        <fullName evidence="6">Late embryogenesis abundant protein LEA-2 subgroup domain-containing protein</fullName>
    </recommendedName>
</protein>
<evidence type="ECO:0000313" key="8">
    <source>
        <dbReference type="Proteomes" id="UP000663760"/>
    </source>
</evidence>
<name>A0A7I8L311_SPIIN</name>
<keyword evidence="3 5" id="KW-1133">Transmembrane helix</keyword>
<feature type="transmembrane region" description="Helical" evidence="5">
    <location>
        <begin position="21"/>
        <end position="44"/>
    </location>
</feature>
<dbReference type="InterPro" id="IPR004864">
    <property type="entry name" value="LEA_2"/>
</dbReference>
<evidence type="ECO:0000259" key="6">
    <source>
        <dbReference type="Pfam" id="PF03168"/>
    </source>
</evidence>
<dbReference type="PANTHER" id="PTHR31415">
    <property type="entry name" value="OS05G0367900 PROTEIN"/>
    <property type="match status" value="1"/>
</dbReference>
<keyword evidence="2 5" id="KW-0812">Transmembrane</keyword>
<proteinExistence type="predicted"/>